<dbReference type="GO" id="GO:0000139">
    <property type="term" value="C:Golgi membrane"/>
    <property type="evidence" value="ECO:0007669"/>
    <property type="project" value="TreeGrafter"/>
</dbReference>
<feature type="transmembrane region" description="Helical" evidence="7">
    <location>
        <begin position="656"/>
        <end position="674"/>
    </location>
</feature>
<feature type="region of interest" description="Disordered" evidence="6">
    <location>
        <begin position="871"/>
        <end position="932"/>
    </location>
</feature>
<evidence type="ECO:0000313" key="9">
    <source>
        <dbReference type="Proteomes" id="UP001515480"/>
    </source>
</evidence>
<keyword evidence="2" id="KW-0813">Transport</keyword>
<evidence type="ECO:0000256" key="7">
    <source>
        <dbReference type="SAM" id="Phobius"/>
    </source>
</evidence>
<feature type="transmembrane region" description="Helical" evidence="7">
    <location>
        <begin position="757"/>
        <end position="778"/>
    </location>
</feature>
<feature type="transmembrane region" description="Helical" evidence="7">
    <location>
        <begin position="719"/>
        <end position="737"/>
    </location>
</feature>
<dbReference type="Proteomes" id="UP001515480">
    <property type="component" value="Unassembled WGS sequence"/>
</dbReference>
<dbReference type="PANTHER" id="PTHR10778:SF13">
    <property type="entry name" value="ADENOSINE 3'-PHOSPHO 5'-PHOSPHOSULFATE TRANSPORTER 1"/>
    <property type="match status" value="1"/>
</dbReference>
<feature type="transmembrane region" description="Helical" evidence="7">
    <location>
        <begin position="152"/>
        <end position="171"/>
    </location>
</feature>
<protein>
    <submittedName>
        <fullName evidence="8">Uncharacterized protein</fullName>
    </submittedName>
</protein>
<comment type="caution">
    <text evidence="8">The sequence shown here is derived from an EMBL/GenBank/DDBJ whole genome shotgun (WGS) entry which is preliminary data.</text>
</comment>
<feature type="transmembrane region" description="Helical" evidence="7">
    <location>
        <begin position="628"/>
        <end position="649"/>
    </location>
</feature>
<feature type="transmembrane region" description="Helical" evidence="7">
    <location>
        <begin position="444"/>
        <end position="462"/>
    </location>
</feature>
<feature type="transmembrane region" description="Helical" evidence="7">
    <location>
        <begin position="79"/>
        <end position="99"/>
    </location>
</feature>
<feature type="compositionally biased region" description="Polar residues" evidence="6">
    <location>
        <begin position="903"/>
        <end position="920"/>
    </location>
</feature>
<dbReference type="AlphaFoldDB" id="A0AB34JTV0"/>
<feature type="transmembrane region" description="Helical" evidence="7">
    <location>
        <begin position="828"/>
        <end position="849"/>
    </location>
</feature>
<evidence type="ECO:0000256" key="6">
    <source>
        <dbReference type="SAM" id="MobiDB-lite"/>
    </source>
</evidence>
<reference evidence="8 9" key="1">
    <citation type="journal article" date="2024" name="Science">
        <title>Giant polyketide synthase enzymes in the biosynthesis of giant marine polyether toxins.</title>
        <authorList>
            <person name="Fallon T.R."/>
            <person name="Shende V.V."/>
            <person name="Wierzbicki I.H."/>
            <person name="Pendleton A.L."/>
            <person name="Watervoot N.F."/>
            <person name="Auber R.P."/>
            <person name="Gonzalez D.J."/>
            <person name="Wisecaver J.H."/>
            <person name="Moore B.S."/>
        </authorList>
    </citation>
    <scope>NUCLEOTIDE SEQUENCE [LARGE SCALE GENOMIC DNA]</scope>
    <source>
        <strain evidence="8 9">12B1</strain>
    </source>
</reference>
<feature type="transmembrane region" description="Helical" evidence="7">
    <location>
        <begin position="569"/>
        <end position="589"/>
    </location>
</feature>
<feature type="transmembrane region" description="Helical" evidence="7">
    <location>
        <begin position="790"/>
        <end position="808"/>
    </location>
</feature>
<feature type="transmembrane region" description="Helical" evidence="7">
    <location>
        <begin position="680"/>
        <end position="698"/>
    </location>
</feature>
<dbReference type="Pfam" id="PF08449">
    <property type="entry name" value="UAA"/>
    <property type="match status" value="1"/>
</dbReference>
<comment type="subcellular location">
    <subcellularLocation>
        <location evidence="1">Membrane</location>
        <topology evidence="1">Multi-pass membrane protein</topology>
    </subcellularLocation>
</comment>
<feature type="transmembrane region" description="Helical" evidence="7">
    <location>
        <begin position="320"/>
        <end position="339"/>
    </location>
</feature>
<feature type="transmembrane region" description="Helical" evidence="7">
    <location>
        <begin position="418"/>
        <end position="438"/>
    </location>
</feature>
<organism evidence="8 9">
    <name type="scientific">Prymnesium parvum</name>
    <name type="common">Toxic golden alga</name>
    <dbReference type="NCBI Taxonomy" id="97485"/>
    <lineage>
        <taxon>Eukaryota</taxon>
        <taxon>Haptista</taxon>
        <taxon>Haptophyta</taxon>
        <taxon>Prymnesiophyceae</taxon>
        <taxon>Prymnesiales</taxon>
        <taxon>Prymnesiaceae</taxon>
        <taxon>Prymnesium</taxon>
    </lineage>
</organism>
<keyword evidence="9" id="KW-1185">Reference proteome</keyword>
<feature type="transmembrane region" description="Helical" evidence="7">
    <location>
        <begin position="351"/>
        <end position="373"/>
    </location>
</feature>
<feature type="transmembrane region" description="Helical" evidence="7">
    <location>
        <begin position="191"/>
        <end position="212"/>
    </location>
</feature>
<accession>A0AB34JTV0</accession>
<proteinExistence type="predicted"/>
<keyword evidence="3 7" id="KW-0812">Transmembrane</keyword>
<sequence length="932" mass="102945">MRIDEQAALQLSDAPTDDGEVIDVFFPAPTVESIDISRQLLDDIRAVHHSLQADSLNLTQSILLPPPNSPSPVIREFEWAPVVSSICTFAAILVSAYLVKQLFKDDKWRQRKDVLFEALRACFAGQGKDGGKQPITESLDSESNFDPLWVQAVRLAFCTTGILTFYIWYGVLQERTITRPFGNAGQLFDDTNFLVFTNRILATLLCLLLVFIQNMFLPNSKVPHTVPLYLYSYGSFSNNISTQAQYEMLKYLSFPLQVLGKSCKVPPVMLFQFILERRVYTYIEYSLGVIIVFGAITFQTFSQDVHSSLSVDNLPAEQKVFGVVLLLVYICFDSFTSNWQHTLFKDYSVDWLSMSLWSNIFATVLSFVGVLVSSELSTVLNLIGADTDLALNIFFLGLSSAIGNCFVYYTIKHFGPVVFAAIATVRQIISIIISVRTFDHDVNGVQVLGIILVFSAILVPLYRKARRAIKTQVEASYSEQHNPFSTSWWPHRLCCSCSNSPAPPLLPSKADSSTENASNTTASSQLQRFALFTSNRFVRIGLLISCLTTIQIVRSVLARSTSLSLGVPIYFSFMTSLITLIVLTFSMAFRPRSFAFPQPKDLPLISFCAAMSVAELAVSYATLERLSFRVYLGVRAFDVVITAIIESLYVRQIPSWLTSFLVALIAASSFLYTYDPTVGGSTAAGIVLACVSSFITPIKQVSLRAIFRHLKPQLPVDAFIYWIELIATAVWLIWSLSDGQFTTFLAEDEYLSPGNNLIILFSAFLSAARIIMEIGLLAQASAITCSVAQNFAASVCAVISLAWHGSIASESFSIVDKSFAKDSGSEPLIGLNIAALSMLIIAHACFAYFHVQNPDSYSRYPPIEGEAENSWSSMGVEPKLHSSGMDAKPASRPVDPRGVQALMVTTDSSSRPQVSRNTPGTVRADPRGVKVM</sequence>
<evidence type="ECO:0000256" key="3">
    <source>
        <dbReference type="ARBA" id="ARBA00022692"/>
    </source>
</evidence>
<evidence type="ECO:0000256" key="2">
    <source>
        <dbReference type="ARBA" id="ARBA00022448"/>
    </source>
</evidence>
<evidence type="ECO:0000256" key="1">
    <source>
        <dbReference type="ARBA" id="ARBA00004141"/>
    </source>
</evidence>
<evidence type="ECO:0000256" key="5">
    <source>
        <dbReference type="ARBA" id="ARBA00023136"/>
    </source>
</evidence>
<feature type="transmembrane region" description="Helical" evidence="7">
    <location>
        <begin position="393"/>
        <end position="411"/>
    </location>
</feature>
<dbReference type="PANTHER" id="PTHR10778">
    <property type="entry name" value="SOLUTE CARRIER FAMILY 35 MEMBER B"/>
    <property type="match status" value="1"/>
</dbReference>
<keyword evidence="5 7" id="KW-0472">Membrane</keyword>
<gene>
    <name evidence="8" type="ORF">AB1Y20_018919</name>
</gene>
<feature type="transmembrane region" description="Helical" evidence="7">
    <location>
        <begin position="537"/>
        <end position="557"/>
    </location>
</feature>
<evidence type="ECO:0000313" key="8">
    <source>
        <dbReference type="EMBL" id="KAL1524004.1"/>
    </source>
</evidence>
<feature type="transmembrane region" description="Helical" evidence="7">
    <location>
        <begin position="279"/>
        <end position="300"/>
    </location>
</feature>
<name>A0AB34JTV0_PRYPA</name>
<evidence type="ECO:0000256" key="4">
    <source>
        <dbReference type="ARBA" id="ARBA00022989"/>
    </source>
</evidence>
<dbReference type="GO" id="GO:0005789">
    <property type="term" value="C:endoplasmic reticulum membrane"/>
    <property type="evidence" value="ECO:0007669"/>
    <property type="project" value="TreeGrafter"/>
</dbReference>
<dbReference type="InterPro" id="IPR013657">
    <property type="entry name" value="SCL35B1-4/HUT1"/>
</dbReference>
<dbReference type="EMBL" id="JBGBPQ010000005">
    <property type="protein sequence ID" value="KAL1524004.1"/>
    <property type="molecule type" value="Genomic_DNA"/>
</dbReference>
<keyword evidence="4 7" id="KW-1133">Transmembrane helix</keyword>
<feature type="transmembrane region" description="Helical" evidence="7">
    <location>
        <begin position="601"/>
        <end position="622"/>
    </location>
</feature>
<dbReference type="GO" id="GO:0046964">
    <property type="term" value="F:3'-phosphoadenosine 5'-phosphosulfate transmembrane transporter activity"/>
    <property type="evidence" value="ECO:0007669"/>
    <property type="project" value="TreeGrafter"/>
</dbReference>